<feature type="transmembrane region" description="Helical" evidence="8">
    <location>
        <begin position="91"/>
        <end position="109"/>
    </location>
</feature>
<evidence type="ECO:0000256" key="2">
    <source>
        <dbReference type="ARBA" id="ARBA00008034"/>
    </source>
</evidence>
<feature type="region of interest" description="Disordered" evidence="7">
    <location>
        <begin position="279"/>
        <end position="339"/>
    </location>
</feature>
<feature type="transmembrane region" description="Helical" evidence="8">
    <location>
        <begin position="190"/>
        <end position="208"/>
    </location>
</feature>
<dbReference type="EMBL" id="CP041616">
    <property type="protein sequence ID" value="QDO89027.1"/>
    <property type="molecule type" value="Genomic_DNA"/>
</dbReference>
<name>A0A516GC17_9MICO</name>
<sequence length="339" mass="35328">MPEILSYDFMRNALLAALLVGAVAPLVGIFLVQRRLSLIGDGLGHVALAGVAIGVFLDGQPIVTALIAAVLAGVAVEVIRARGRASGDIALAVMFYGGIAAGVVIINRVDGGQSSNLTSYLFGAITTTSTGDLVVFAALSAVIIAVTVVLRQRLFLAAGDEEYARASGLPVMALNITLSVLTAVTVVVSMRVVGLLLISALMIVPNAASQQVARSFRSATLWAVLFGVLSSVGGVVVSFYADTAAGGTIVLLAIALFLVVAAVVSVVAWATAHRHRIAERHPHEHGPGCGHEAIPHGDHVDYLHGDHRHAPHGGHYDEHADHSERDHSERDHVDHPVGP</sequence>
<reference evidence="9 10" key="1">
    <citation type="submission" date="2019-07" db="EMBL/GenBank/DDBJ databases">
        <title>complete genome sequencing of Ornithinimicrobium sp. H23M54.</title>
        <authorList>
            <person name="Bae J.-W."/>
            <person name="Lee S.-Y."/>
        </authorList>
    </citation>
    <scope>NUCLEOTIDE SEQUENCE [LARGE SCALE GENOMIC DNA]</scope>
    <source>
        <strain evidence="9 10">H23M54</strain>
    </source>
</reference>
<keyword evidence="6" id="KW-0813">Transport</keyword>
<comment type="similarity">
    <text evidence="2 6">Belongs to the ABC-3 integral membrane protein family.</text>
</comment>
<evidence type="ECO:0000256" key="4">
    <source>
        <dbReference type="ARBA" id="ARBA00022989"/>
    </source>
</evidence>
<evidence type="ECO:0000313" key="9">
    <source>
        <dbReference type="EMBL" id="QDO89027.1"/>
    </source>
</evidence>
<dbReference type="CDD" id="cd06550">
    <property type="entry name" value="TM_ABC_iron-siderophores_like"/>
    <property type="match status" value="1"/>
</dbReference>
<evidence type="ECO:0000256" key="8">
    <source>
        <dbReference type="SAM" id="Phobius"/>
    </source>
</evidence>
<keyword evidence="4 8" id="KW-1133">Transmembrane helix</keyword>
<dbReference type="Proteomes" id="UP000315395">
    <property type="component" value="Chromosome"/>
</dbReference>
<organism evidence="9 10">
    <name type="scientific">Ornithinimicrobium ciconiae</name>
    <dbReference type="NCBI Taxonomy" id="2594265"/>
    <lineage>
        <taxon>Bacteria</taxon>
        <taxon>Bacillati</taxon>
        <taxon>Actinomycetota</taxon>
        <taxon>Actinomycetes</taxon>
        <taxon>Micrococcales</taxon>
        <taxon>Ornithinimicrobiaceae</taxon>
        <taxon>Ornithinimicrobium</taxon>
    </lineage>
</organism>
<feature type="transmembrane region" description="Helical" evidence="8">
    <location>
        <begin position="129"/>
        <end position="151"/>
    </location>
</feature>
<dbReference type="SUPFAM" id="SSF81345">
    <property type="entry name" value="ABC transporter involved in vitamin B12 uptake, BtuC"/>
    <property type="match status" value="1"/>
</dbReference>
<keyword evidence="5 8" id="KW-0472">Membrane</keyword>
<evidence type="ECO:0000313" key="10">
    <source>
        <dbReference type="Proteomes" id="UP000315395"/>
    </source>
</evidence>
<keyword evidence="3 6" id="KW-0812">Transmembrane</keyword>
<accession>A0A516GC17</accession>
<gene>
    <name evidence="9" type="ORF">FNH13_12425</name>
</gene>
<feature type="transmembrane region" description="Helical" evidence="8">
    <location>
        <begin position="247"/>
        <end position="270"/>
    </location>
</feature>
<evidence type="ECO:0000256" key="7">
    <source>
        <dbReference type="SAM" id="MobiDB-lite"/>
    </source>
</evidence>
<proteinExistence type="inferred from homology"/>
<dbReference type="AlphaFoldDB" id="A0A516GC17"/>
<keyword evidence="10" id="KW-1185">Reference proteome</keyword>
<dbReference type="Pfam" id="PF00950">
    <property type="entry name" value="ABC-3"/>
    <property type="match status" value="1"/>
</dbReference>
<feature type="transmembrane region" description="Helical" evidence="8">
    <location>
        <begin position="163"/>
        <end position="184"/>
    </location>
</feature>
<dbReference type="PANTHER" id="PTHR30477">
    <property type="entry name" value="ABC-TRANSPORTER METAL-BINDING PROTEIN"/>
    <property type="match status" value="1"/>
</dbReference>
<dbReference type="InterPro" id="IPR037294">
    <property type="entry name" value="ABC_BtuC-like"/>
</dbReference>
<feature type="transmembrane region" description="Helical" evidence="8">
    <location>
        <begin position="220"/>
        <end position="241"/>
    </location>
</feature>
<dbReference type="KEGG" id="orz:FNH13_12425"/>
<protein>
    <submittedName>
        <fullName evidence="9">Iron chelate uptake ABC transporter family permease subunit</fullName>
    </submittedName>
</protein>
<evidence type="ECO:0000256" key="3">
    <source>
        <dbReference type="ARBA" id="ARBA00022692"/>
    </source>
</evidence>
<dbReference type="GO" id="GO:0010043">
    <property type="term" value="P:response to zinc ion"/>
    <property type="evidence" value="ECO:0007669"/>
    <property type="project" value="TreeGrafter"/>
</dbReference>
<evidence type="ECO:0000256" key="6">
    <source>
        <dbReference type="RuleBase" id="RU003943"/>
    </source>
</evidence>
<feature type="transmembrane region" description="Helical" evidence="8">
    <location>
        <begin position="62"/>
        <end position="79"/>
    </location>
</feature>
<dbReference type="Gene3D" id="1.10.3470.10">
    <property type="entry name" value="ABC transporter involved in vitamin B12 uptake, BtuC"/>
    <property type="match status" value="1"/>
</dbReference>
<feature type="transmembrane region" description="Helical" evidence="8">
    <location>
        <begin position="12"/>
        <end position="31"/>
    </location>
</feature>
<dbReference type="OrthoDB" id="9798540at2"/>
<feature type="compositionally biased region" description="Basic and acidic residues" evidence="7">
    <location>
        <begin position="314"/>
        <end position="339"/>
    </location>
</feature>
<evidence type="ECO:0000256" key="5">
    <source>
        <dbReference type="ARBA" id="ARBA00023136"/>
    </source>
</evidence>
<dbReference type="GO" id="GO:0043190">
    <property type="term" value="C:ATP-binding cassette (ABC) transporter complex"/>
    <property type="evidence" value="ECO:0007669"/>
    <property type="project" value="InterPro"/>
</dbReference>
<dbReference type="PANTHER" id="PTHR30477:SF0">
    <property type="entry name" value="METAL TRANSPORT SYSTEM MEMBRANE PROTEIN TM_0125-RELATED"/>
    <property type="match status" value="1"/>
</dbReference>
<evidence type="ECO:0000256" key="1">
    <source>
        <dbReference type="ARBA" id="ARBA00004141"/>
    </source>
</evidence>
<feature type="compositionally biased region" description="Basic and acidic residues" evidence="7">
    <location>
        <begin position="293"/>
        <end position="305"/>
    </location>
</feature>
<comment type="subcellular location">
    <subcellularLocation>
        <location evidence="6">Cell membrane</location>
        <topology evidence="6">Multi-pass membrane protein</topology>
    </subcellularLocation>
    <subcellularLocation>
        <location evidence="1">Membrane</location>
        <topology evidence="1">Multi-pass membrane protein</topology>
    </subcellularLocation>
</comment>
<dbReference type="RefSeq" id="WP_143783704.1">
    <property type="nucleotide sequence ID" value="NZ_CP041616.1"/>
</dbReference>
<dbReference type="GO" id="GO:0055085">
    <property type="term" value="P:transmembrane transport"/>
    <property type="evidence" value="ECO:0007669"/>
    <property type="project" value="InterPro"/>
</dbReference>
<dbReference type="InterPro" id="IPR001626">
    <property type="entry name" value="ABC_TroCD"/>
</dbReference>